<dbReference type="Pfam" id="PF02368">
    <property type="entry name" value="Big_2"/>
    <property type="match status" value="2"/>
</dbReference>
<dbReference type="SUPFAM" id="SSF49899">
    <property type="entry name" value="Concanavalin A-like lectins/glucanases"/>
    <property type="match status" value="2"/>
</dbReference>
<dbReference type="Pfam" id="PF20578">
    <property type="entry name" value="aBig_2"/>
    <property type="match status" value="1"/>
</dbReference>
<gene>
    <name evidence="5" type="ORF">ERS852423_00836</name>
</gene>
<dbReference type="InterPro" id="IPR013783">
    <property type="entry name" value="Ig-like_fold"/>
</dbReference>
<feature type="domain" description="Ig-like" evidence="4">
    <location>
        <begin position="806"/>
        <end position="880"/>
    </location>
</feature>
<dbReference type="SUPFAM" id="SSF49373">
    <property type="entry name" value="Invasin/intimin cell-adhesion fragments"/>
    <property type="match status" value="1"/>
</dbReference>
<dbReference type="AlphaFoldDB" id="A0A173XY62"/>
<dbReference type="RefSeq" id="WP_055180792.1">
    <property type="nucleotide sequence ID" value="NZ_CABIWY010000002.1"/>
</dbReference>
<dbReference type="PANTHER" id="PTHR42535:SF2">
    <property type="entry name" value="CHROMOSOME UNDETERMINED SCAFFOLD_146, WHOLE GENOME SHOTGUN SEQUENCE"/>
    <property type="match status" value="1"/>
</dbReference>
<dbReference type="Gene3D" id="1.20.1270.90">
    <property type="entry name" value="AF1782-like"/>
    <property type="match status" value="1"/>
</dbReference>
<evidence type="ECO:0000256" key="2">
    <source>
        <dbReference type="ARBA" id="ARBA00023157"/>
    </source>
</evidence>
<dbReference type="SUPFAM" id="SSF48726">
    <property type="entry name" value="Immunoglobulin"/>
    <property type="match status" value="2"/>
</dbReference>
<accession>A0A173XY62</accession>
<evidence type="ECO:0000256" key="1">
    <source>
        <dbReference type="ARBA" id="ARBA00022729"/>
    </source>
</evidence>
<dbReference type="SMART" id="SM00635">
    <property type="entry name" value="BID_2"/>
    <property type="match status" value="2"/>
</dbReference>
<feature type="domain" description="Ig-like" evidence="4">
    <location>
        <begin position="888"/>
        <end position="973"/>
    </location>
</feature>
<dbReference type="Gene3D" id="2.60.120.200">
    <property type="match status" value="2"/>
</dbReference>
<evidence type="ECO:0000313" key="5">
    <source>
        <dbReference type="EMBL" id="CUN55767.1"/>
    </source>
</evidence>
<dbReference type="InterPro" id="IPR003343">
    <property type="entry name" value="Big_2"/>
</dbReference>
<keyword evidence="2" id="KW-1015">Disulfide bond</keyword>
<dbReference type="InterPro" id="IPR006558">
    <property type="entry name" value="LamG-like"/>
</dbReference>
<dbReference type="InterPro" id="IPR008964">
    <property type="entry name" value="Invasin/intimin_cell_adhesion"/>
</dbReference>
<reference evidence="5 6" key="1">
    <citation type="submission" date="2015-09" db="EMBL/GenBank/DDBJ databases">
        <authorList>
            <consortium name="Pathogen Informatics"/>
        </authorList>
    </citation>
    <scope>NUCLEOTIDE SEQUENCE [LARGE SCALE GENOMIC DNA]</scope>
    <source>
        <strain evidence="5 6">2789STDY5608866</strain>
    </source>
</reference>
<evidence type="ECO:0000313" key="6">
    <source>
        <dbReference type="Proteomes" id="UP000095439"/>
    </source>
</evidence>
<dbReference type="SMART" id="SM00560">
    <property type="entry name" value="LamGL"/>
    <property type="match status" value="2"/>
</dbReference>
<keyword evidence="1 3" id="KW-0732">Signal</keyword>
<dbReference type="Gene3D" id="2.60.40.10">
    <property type="entry name" value="Immunoglobulins"/>
    <property type="match status" value="2"/>
</dbReference>
<evidence type="ECO:0000259" key="4">
    <source>
        <dbReference type="PROSITE" id="PS50835"/>
    </source>
</evidence>
<protein>
    <submittedName>
        <fullName evidence="5">Bacterial Ig-like domain (Group 2)</fullName>
    </submittedName>
</protein>
<dbReference type="InterPro" id="IPR013320">
    <property type="entry name" value="ConA-like_dom_sf"/>
</dbReference>
<dbReference type="InterPro" id="IPR036179">
    <property type="entry name" value="Ig-like_dom_sf"/>
</dbReference>
<feature type="signal peptide" evidence="3">
    <location>
        <begin position="1"/>
        <end position="28"/>
    </location>
</feature>
<dbReference type="Gene3D" id="2.60.40.1080">
    <property type="match status" value="3"/>
</dbReference>
<name>A0A173XY62_9FIRM</name>
<dbReference type="Proteomes" id="UP000095439">
    <property type="component" value="Unassembled WGS sequence"/>
</dbReference>
<sequence length="981" mass="106245">MKRKKVMSAALAGALVITMMVPPHLAFAAKSASLDGLVGEWTFENETLENDVEGGTAASAIVTGLGNYSGTVTYTEDRNGGKAVKLGDYGLKLNQQDLGDNFTVSMWLKPDGNISDNQSVLFLGYHNPEKWLAIAGDGNNNSTTKIWANGNGYSWTKWANKDLSAEWHCVTITGDKDNVKVYVDGEKTAENKTSAPLTGSNQDIYVGVTNWDGEFTGSADDIKVYNKTLTEGEVYQLYDDSSAESLLEKNGIEATKSLNMVVGREENIEVTMPAVVKEANPSVAYVTDNKDIATVDETGKVTATGAGTTKITTKVTLGSTTKEAVTEVMVKSGLEENLKATYSFEDNLTNSITDKDATAVTTKLAAYSKDVVYEEGKSGKAVRLGDYGLKLDEENLGKEYTVSAWVKPDGTLAENQNVLFLGYHNPEKWLAVSGKKTGTNTCKIWENGNGYKWSTFWSPEIDTEGWHNITLSGKSGQVTAYVDGIKLGTHDSNDPLDGENQGIYLGVTNWDAEFEGLVDEVNVYDIALTEKEVQEQNKADYTQMLQEKLEKAVTDENLLGKNDSLDNVKYDLTLPTEDNGMTITWTSSDENVIGTDGTVTSPAESKEVTLTATAKSGELEASKEIKVTVKALERAELDALIKSAESIDTTYCTTVSADRLKEAIQEAKDADSFDKVDTAYTKLNKAIAGLAYVEEYVDPFSVIDPEAPETTKEMKVGESEKLFTIPDSVKDMVDVEYVSSDDSAATYVDGTVTALKEGKVTVTAIVTAKYDGYAVEYSTALDVRSDSAKEELKVTKNPESYKGVVGETAVLTVEAEGKDLNYQWEYCNANSNTWRTSTMTGSQTASISVPVAKWRDGQKYRCVITDGYGNQVISDTATVTIGAAVTAPVIETQPVSVTAAKGDTVLFEVTLKAGTGEGATYQWEYCNANSNTWRTSSMGGNQTNNLIVPAATWRDGQKYRCVITGTDGRIVVSDVAVMTVK</sequence>
<dbReference type="InterPro" id="IPR046780">
    <property type="entry name" value="aBig_2"/>
</dbReference>
<organism evidence="5 6">
    <name type="scientific">Dorea longicatena</name>
    <dbReference type="NCBI Taxonomy" id="88431"/>
    <lineage>
        <taxon>Bacteria</taxon>
        <taxon>Bacillati</taxon>
        <taxon>Bacillota</taxon>
        <taxon>Clostridia</taxon>
        <taxon>Lachnospirales</taxon>
        <taxon>Lachnospiraceae</taxon>
        <taxon>Dorea</taxon>
    </lineage>
</organism>
<dbReference type="SMART" id="SM00409">
    <property type="entry name" value="IG"/>
    <property type="match status" value="2"/>
</dbReference>
<evidence type="ECO:0000256" key="3">
    <source>
        <dbReference type="SAM" id="SignalP"/>
    </source>
</evidence>
<dbReference type="EMBL" id="CYYY01000002">
    <property type="protein sequence ID" value="CUN55767.1"/>
    <property type="molecule type" value="Genomic_DNA"/>
</dbReference>
<feature type="chain" id="PRO_5008015793" evidence="3">
    <location>
        <begin position="29"/>
        <end position="981"/>
    </location>
</feature>
<dbReference type="InterPro" id="IPR003599">
    <property type="entry name" value="Ig_sub"/>
</dbReference>
<dbReference type="InterPro" id="IPR007110">
    <property type="entry name" value="Ig-like_dom"/>
</dbReference>
<dbReference type="PROSITE" id="PS50835">
    <property type="entry name" value="IG_LIKE"/>
    <property type="match status" value="2"/>
</dbReference>
<dbReference type="PANTHER" id="PTHR42535">
    <property type="entry name" value="OOKINETE PROTEIN, PUTATIVE-RELATED"/>
    <property type="match status" value="1"/>
</dbReference>
<dbReference type="Pfam" id="PF13385">
    <property type="entry name" value="Laminin_G_3"/>
    <property type="match status" value="2"/>
</dbReference>
<proteinExistence type="predicted"/>